<keyword evidence="6 9" id="KW-0812">Transmembrane</keyword>
<dbReference type="Pfam" id="PF03611">
    <property type="entry name" value="EIIC-GAT"/>
    <property type="match status" value="1"/>
</dbReference>
<dbReference type="GO" id="GO:0015577">
    <property type="term" value="F:galactitol transmembrane transporter activity"/>
    <property type="evidence" value="ECO:0007669"/>
    <property type="project" value="InterPro"/>
</dbReference>
<feature type="domain" description="PTS EIIC type-2" evidence="10">
    <location>
        <begin position="4"/>
        <end position="417"/>
    </location>
</feature>
<keyword evidence="8 9" id="KW-0472">Membrane</keyword>
<dbReference type="GO" id="GO:0005886">
    <property type="term" value="C:plasma membrane"/>
    <property type="evidence" value="ECO:0007669"/>
    <property type="project" value="UniProtKB-SubCell"/>
</dbReference>
<dbReference type="PANTHER" id="PTHR37324:SF2">
    <property type="entry name" value="PTS SYSTEM GALACTITOL-SPECIFIC EIIC COMPONENT"/>
    <property type="match status" value="1"/>
</dbReference>
<proteinExistence type="predicted"/>
<dbReference type="InterPro" id="IPR013853">
    <property type="entry name" value="EIIC-GAT"/>
</dbReference>
<dbReference type="PIRSF" id="PIRSF006304">
    <property type="entry name" value="GatC"/>
    <property type="match status" value="1"/>
</dbReference>
<keyword evidence="4" id="KW-0762">Sugar transport</keyword>
<feature type="transmembrane region" description="Helical" evidence="9">
    <location>
        <begin position="216"/>
        <end position="235"/>
    </location>
</feature>
<dbReference type="PROSITE" id="PS51104">
    <property type="entry name" value="PTS_EIIC_TYPE_2"/>
    <property type="match status" value="1"/>
</dbReference>
<evidence type="ECO:0000256" key="3">
    <source>
        <dbReference type="ARBA" id="ARBA00022475"/>
    </source>
</evidence>
<feature type="transmembrane region" description="Helical" evidence="9">
    <location>
        <begin position="303"/>
        <end position="322"/>
    </location>
</feature>
<keyword evidence="5" id="KW-0598">Phosphotransferase system</keyword>
<feature type="transmembrane region" description="Helical" evidence="9">
    <location>
        <begin position="141"/>
        <end position="159"/>
    </location>
</feature>
<gene>
    <name evidence="11" type="ORF">Lpp123_02564</name>
</gene>
<dbReference type="Proteomes" id="UP000014316">
    <property type="component" value="Unassembled WGS sequence"/>
</dbReference>
<feature type="transmembrane region" description="Helical" evidence="9">
    <location>
        <begin position="354"/>
        <end position="377"/>
    </location>
</feature>
<comment type="caution">
    <text evidence="11">The sequence shown here is derived from an EMBL/GenBank/DDBJ whole genome shotgun (WGS) entry which is preliminary data.</text>
</comment>
<reference evidence="11 12" key="1">
    <citation type="journal article" date="2013" name="PLoS ONE">
        <title>Lactobacillus paracasei comparative genomics: towards species pan-genome definition and exploitation of diversity.</title>
        <authorList>
            <person name="Smokvina T."/>
            <person name="Wels M."/>
            <person name="Polka J."/>
            <person name="Chervaux C."/>
            <person name="Brisse S."/>
            <person name="Boekhorst J."/>
            <person name="van Hylckama Vlieg J.E."/>
            <person name="Siezen R.J."/>
        </authorList>
    </citation>
    <scope>NUCLEOTIDE SEQUENCE [LARGE SCALE GENOMIC DNA]</scope>
    <source>
        <strain evidence="11 12">Lpp123</strain>
    </source>
</reference>
<name>A0A829GKJ7_LACPA</name>
<feature type="transmembrane region" description="Helical" evidence="9">
    <location>
        <begin position="397"/>
        <end position="416"/>
    </location>
</feature>
<sequence>MEILEKFISLGAPVLMPVILSVVGIAFRLPVGKVFKSGMLVGIGFLGINMVMELLLKSLSPVTKAMISRIGLKLTVTDVGWTTAANIGWNSSIMLEGIIGFAIINIIMLTTGLTKTVDIDIFNFWTLFLLGAIIYAVTKNYWIAVVSMWILFGSALIVGDKTAPKIQTEFNLKGVSFPQIAYLSWIPIGMFTNMVIKRIPKIKAIEISPESLSRKIGVFGEPVGIGFFLGLFLGLLGGYPFGRLLTLTVSISGCMVILPKMIDLLVEGLQILREGVEIRLKQWFPNRQFYIAMDVSMLIGDPSVLSTALLMVPISCLLAFLLPGNRLLPLADLSSLMFPFALTAAYLNRNMFRMILTGLIIVPLALYFGTFVAPAYTLAASMSGVSVPTGIHMMSNFIGSAGTWVGALTVFISKLFT</sequence>
<evidence type="ECO:0000256" key="4">
    <source>
        <dbReference type="ARBA" id="ARBA00022597"/>
    </source>
</evidence>
<dbReference type="AlphaFoldDB" id="A0A829GKJ7"/>
<keyword evidence="3" id="KW-1003">Cell membrane</keyword>
<feature type="transmembrane region" description="Helical" evidence="9">
    <location>
        <begin position="119"/>
        <end position="136"/>
    </location>
</feature>
<keyword evidence="7 9" id="KW-1133">Transmembrane helix</keyword>
<comment type="subcellular location">
    <subcellularLocation>
        <location evidence="1">Cell membrane</location>
        <topology evidence="1">Multi-pass membrane protein</topology>
    </subcellularLocation>
</comment>
<dbReference type="PANTHER" id="PTHR37324">
    <property type="entry name" value="PTS SYSTEM GALACTITOL-SPECIFIC EIIC COMPONENT"/>
    <property type="match status" value="1"/>
</dbReference>
<feature type="transmembrane region" description="Helical" evidence="9">
    <location>
        <begin position="241"/>
        <end position="258"/>
    </location>
</feature>
<evidence type="ECO:0000313" key="11">
    <source>
        <dbReference type="EMBL" id="EPC57828.1"/>
    </source>
</evidence>
<evidence type="ECO:0000256" key="2">
    <source>
        <dbReference type="ARBA" id="ARBA00022448"/>
    </source>
</evidence>
<feature type="transmembrane region" description="Helical" evidence="9">
    <location>
        <begin position="328"/>
        <end position="347"/>
    </location>
</feature>
<dbReference type="InterPro" id="IPR013014">
    <property type="entry name" value="PTS_EIIC_2"/>
</dbReference>
<protein>
    <submittedName>
        <fullName evidence="11">PTS system galactitol-specific transporter subunit IIC</fullName>
    </submittedName>
</protein>
<evidence type="ECO:0000256" key="5">
    <source>
        <dbReference type="ARBA" id="ARBA00022683"/>
    </source>
</evidence>
<evidence type="ECO:0000256" key="6">
    <source>
        <dbReference type="ARBA" id="ARBA00022692"/>
    </source>
</evidence>
<feature type="transmembrane region" description="Helical" evidence="9">
    <location>
        <begin position="179"/>
        <end position="196"/>
    </location>
</feature>
<evidence type="ECO:0000256" key="8">
    <source>
        <dbReference type="ARBA" id="ARBA00023136"/>
    </source>
</evidence>
<feature type="transmembrane region" description="Helical" evidence="9">
    <location>
        <begin position="7"/>
        <end position="27"/>
    </location>
</feature>
<dbReference type="InterPro" id="IPR004703">
    <property type="entry name" value="PTS_sugar-sp_permease"/>
</dbReference>
<evidence type="ECO:0000256" key="7">
    <source>
        <dbReference type="ARBA" id="ARBA00022989"/>
    </source>
</evidence>
<organism evidence="11 12">
    <name type="scientific">Lacticaseibacillus paracasei subsp. paracasei Lpp123</name>
    <dbReference type="NCBI Taxonomy" id="1256201"/>
    <lineage>
        <taxon>Bacteria</taxon>
        <taxon>Bacillati</taxon>
        <taxon>Bacillota</taxon>
        <taxon>Bacilli</taxon>
        <taxon>Lactobacillales</taxon>
        <taxon>Lactobacillaceae</taxon>
        <taxon>Lacticaseibacillus</taxon>
    </lineage>
</organism>
<evidence type="ECO:0000259" key="10">
    <source>
        <dbReference type="PROSITE" id="PS51104"/>
    </source>
</evidence>
<evidence type="ECO:0000256" key="9">
    <source>
        <dbReference type="SAM" id="Phobius"/>
    </source>
</evidence>
<accession>A0A829GKJ7</accession>
<evidence type="ECO:0000313" key="12">
    <source>
        <dbReference type="Proteomes" id="UP000014316"/>
    </source>
</evidence>
<feature type="transmembrane region" description="Helical" evidence="9">
    <location>
        <begin position="93"/>
        <end position="113"/>
    </location>
</feature>
<dbReference type="GO" id="GO:0009401">
    <property type="term" value="P:phosphoenolpyruvate-dependent sugar phosphotransferase system"/>
    <property type="evidence" value="ECO:0007669"/>
    <property type="project" value="UniProtKB-KW"/>
</dbReference>
<dbReference type="EMBL" id="ANJW01000149">
    <property type="protein sequence ID" value="EPC57828.1"/>
    <property type="molecule type" value="Genomic_DNA"/>
</dbReference>
<keyword evidence="2" id="KW-0813">Transport</keyword>
<feature type="transmembrane region" description="Helical" evidence="9">
    <location>
        <begin position="39"/>
        <end position="56"/>
    </location>
</feature>
<evidence type="ECO:0000256" key="1">
    <source>
        <dbReference type="ARBA" id="ARBA00004651"/>
    </source>
</evidence>